<evidence type="ECO:0000313" key="2">
    <source>
        <dbReference type="Proteomes" id="UP000405075"/>
    </source>
</evidence>
<organism evidence="1 2">
    <name type="scientific">Acinetobacter towneri</name>
    <dbReference type="NCBI Taxonomy" id="202956"/>
    <lineage>
        <taxon>Bacteria</taxon>
        <taxon>Pseudomonadati</taxon>
        <taxon>Pseudomonadota</taxon>
        <taxon>Gammaproteobacteria</taxon>
        <taxon>Moraxellales</taxon>
        <taxon>Moraxellaceae</taxon>
        <taxon>Acinetobacter</taxon>
    </lineage>
</organism>
<reference evidence="2" key="1">
    <citation type="submission" date="2019-11" db="EMBL/GenBank/DDBJ databases">
        <title>Escherichia coli 1916D6.</title>
        <authorList>
            <person name="Yao H."/>
            <person name="Du X."/>
            <person name="Yu R."/>
            <person name="Li A."/>
        </authorList>
    </citation>
    <scope>NUCLEOTIDE SEQUENCE [LARGE SCALE GENOMIC DNA]</scope>
    <source>
        <strain evidence="2">19110F47</strain>
    </source>
</reference>
<sequence>MILYKTPFKPQTLIAGDVLAYEVKSAAIAHIRACTFHNASGDNVNIEVYILPLNISAPAASAQRLVKKILMPNESYLCPEVVNHVLEGGFKVYFKGEGCNAMLSVSEQAQ</sequence>
<protein>
    <submittedName>
        <fullName evidence="1">Uncharacterized protein</fullName>
    </submittedName>
</protein>
<proteinExistence type="predicted"/>
<name>A0AAP9GUD3_9GAMM</name>
<dbReference type="RefSeq" id="WP_154320549.1">
    <property type="nucleotide sequence ID" value="NZ_CP046045.1"/>
</dbReference>
<dbReference type="EMBL" id="CP046045">
    <property type="protein sequence ID" value="QGM27264.1"/>
    <property type="molecule type" value="Genomic_DNA"/>
</dbReference>
<gene>
    <name evidence="1" type="ORF">GJD93_06050</name>
</gene>
<dbReference type="AlphaFoldDB" id="A0AAP9GUD3"/>
<dbReference type="Proteomes" id="UP000405075">
    <property type="component" value="Chromosome"/>
</dbReference>
<evidence type="ECO:0000313" key="1">
    <source>
        <dbReference type="EMBL" id="QGM27264.1"/>
    </source>
</evidence>
<accession>A0AAP9GUD3</accession>